<feature type="region of interest" description="Disordered" evidence="3">
    <location>
        <begin position="23"/>
        <end position="93"/>
    </location>
</feature>
<dbReference type="PANTHER" id="PTHR33453:SF9">
    <property type="entry name" value="ALBUMIN B-32"/>
    <property type="match status" value="1"/>
</dbReference>
<keyword evidence="2" id="KW-0611">Plant defense</keyword>
<keyword evidence="1" id="KW-0378">Hydrolase</keyword>
<protein>
    <submittedName>
        <fullName evidence="5">Uncharacterized protein</fullName>
    </submittedName>
</protein>
<keyword evidence="6" id="KW-1185">Reference proteome</keyword>
<dbReference type="Pfam" id="PF00161">
    <property type="entry name" value="RIP"/>
    <property type="match status" value="1"/>
</dbReference>
<proteinExistence type="predicted"/>
<comment type="caution">
    <text evidence="5">The sequence shown here is derived from an EMBL/GenBank/DDBJ whole genome shotgun (WGS) entry which is preliminary data.</text>
</comment>
<gene>
    <name evidence="5" type="ORF">J2Z21_000554</name>
</gene>
<feature type="chain" id="PRO_5045561025" evidence="4">
    <location>
        <begin position="23"/>
        <end position="381"/>
    </location>
</feature>
<name>A0ABS4LJS5_9ACTN</name>
<feature type="compositionally biased region" description="Basic and acidic residues" evidence="3">
    <location>
        <begin position="68"/>
        <end position="88"/>
    </location>
</feature>
<evidence type="ECO:0000313" key="5">
    <source>
        <dbReference type="EMBL" id="MBP2047632.1"/>
    </source>
</evidence>
<accession>A0ABS4LJS5</accession>
<feature type="signal peptide" evidence="4">
    <location>
        <begin position="1"/>
        <end position="22"/>
    </location>
</feature>
<sequence>MGIAAAAMGATGLGLGATAAQAVEPDASQQVTQGVGDPESTAQASGADTRQQVEEPSDSASAPAAVQEPREHATPADDTGDERNRRDLAQNPAVEYTVDDAEGYTDFVQRVRDAVSEPVPGIQGPYGFHQTRDSDTPIDIRLRSGSGATDPAIDLLVRPNDLYVVGWRNQDHTYLLDGEHVPDPQSYEDARFGASYSALQQATRTRGREGEEHQYARQDIPLGQQAMVNAIRTLASNGSSVPERARAMTVLVQMVSEAARFNGAAQSFTGGVRDRGHTRWYTGAPANAAVQDMENNWADLSAALADLQNGQSVRHPVTINGQQVNSLQQLGVLLSVANRNSLTTTAPSQSPSEPPAAQPLPAPDPAGQQARPWPEPPRSDG</sequence>
<evidence type="ECO:0000256" key="4">
    <source>
        <dbReference type="SAM" id="SignalP"/>
    </source>
</evidence>
<dbReference type="InterPro" id="IPR017989">
    <property type="entry name" value="Ribosome_inactivat_1/2"/>
</dbReference>
<dbReference type="Gene3D" id="3.40.420.10">
    <property type="entry name" value="Ricin (A subunit), domain 1"/>
    <property type="match status" value="1"/>
</dbReference>
<dbReference type="InterPro" id="IPR036041">
    <property type="entry name" value="Ribosome-inact_prot_sf"/>
</dbReference>
<evidence type="ECO:0000256" key="2">
    <source>
        <dbReference type="ARBA" id="ARBA00022821"/>
    </source>
</evidence>
<feature type="compositionally biased region" description="Polar residues" evidence="3">
    <location>
        <begin position="40"/>
        <end position="50"/>
    </location>
</feature>
<dbReference type="SUPFAM" id="SSF56371">
    <property type="entry name" value="Ribosome inactivating proteins (RIP)"/>
    <property type="match status" value="1"/>
</dbReference>
<dbReference type="EMBL" id="JAGGLP010000001">
    <property type="protein sequence ID" value="MBP2047632.1"/>
    <property type="molecule type" value="Genomic_DNA"/>
</dbReference>
<feature type="compositionally biased region" description="Pro residues" evidence="3">
    <location>
        <begin position="352"/>
        <end position="364"/>
    </location>
</feature>
<feature type="region of interest" description="Disordered" evidence="3">
    <location>
        <begin position="342"/>
        <end position="381"/>
    </location>
</feature>
<evidence type="ECO:0000313" key="6">
    <source>
        <dbReference type="Proteomes" id="UP001519309"/>
    </source>
</evidence>
<dbReference type="InterPro" id="IPR001574">
    <property type="entry name" value="Ribosome_inactivat_prot"/>
</dbReference>
<dbReference type="PRINTS" id="PR00396">
    <property type="entry name" value="SHIGARICIN"/>
</dbReference>
<dbReference type="InterPro" id="IPR016138">
    <property type="entry name" value="Ribosome_inactivat_prot_sub1"/>
</dbReference>
<organism evidence="5 6">
    <name type="scientific">Streptomyces griseochromogenes</name>
    <dbReference type="NCBI Taxonomy" id="68214"/>
    <lineage>
        <taxon>Bacteria</taxon>
        <taxon>Bacillati</taxon>
        <taxon>Actinomycetota</taxon>
        <taxon>Actinomycetes</taxon>
        <taxon>Kitasatosporales</taxon>
        <taxon>Streptomycetaceae</taxon>
        <taxon>Streptomyces</taxon>
    </lineage>
</organism>
<evidence type="ECO:0000256" key="1">
    <source>
        <dbReference type="ARBA" id="ARBA00022801"/>
    </source>
</evidence>
<dbReference type="RefSeq" id="WP_159400110.1">
    <property type="nucleotide sequence ID" value="NZ_CP016279.1"/>
</dbReference>
<reference evidence="5 6" key="1">
    <citation type="submission" date="2021-03" db="EMBL/GenBank/DDBJ databases">
        <title>Genomic Encyclopedia of Type Strains, Phase IV (KMG-IV): sequencing the most valuable type-strain genomes for metagenomic binning, comparative biology and taxonomic classification.</title>
        <authorList>
            <person name="Goeker M."/>
        </authorList>
    </citation>
    <scope>NUCLEOTIDE SEQUENCE [LARGE SCALE GENOMIC DNA]</scope>
    <source>
        <strain evidence="5 6">DSM 40499</strain>
    </source>
</reference>
<evidence type="ECO:0000256" key="3">
    <source>
        <dbReference type="SAM" id="MobiDB-lite"/>
    </source>
</evidence>
<dbReference type="Proteomes" id="UP001519309">
    <property type="component" value="Unassembled WGS sequence"/>
</dbReference>
<dbReference type="PANTHER" id="PTHR33453">
    <property type="match status" value="1"/>
</dbReference>
<keyword evidence="4" id="KW-0732">Signal</keyword>